<dbReference type="RefSeq" id="WP_269122426.1">
    <property type="nucleotide sequence ID" value="NZ_JAPUBN010000007.1"/>
</dbReference>
<comment type="caution">
    <text evidence="1">The sequence shown here is derived from an EMBL/GenBank/DDBJ whole genome shotgun (WGS) entry which is preliminary data.</text>
</comment>
<keyword evidence="2" id="KW-1185">Reference proteome</keyword>
<name>A0ABT4JQ49_9GAMM</name>
<accession>A0ABT4JQ49</accession>
<evidence type="ECO:0000313" key="1">
    <source>
        <dbReference type="EMBL" id="MCZ2720485.1"/>
    </source>
</evidence>
<dbReference type="EMBL" id="JAPUBN010000007">
    <property type="protein sequence ID" value="MCZ2720485.1"/>
    <property type="molecule type" value="Genomic_DNA"/>
</dbReference>
<sequence length="272" mass="31333">MEVEKVNSQAIYNQVKYIQGIFDKSGIEIKKHSFLYKLLSKTLKNYGASNTPFEIFDALYVNRIYSALLNLEDCHNIKSYLKDLMRSTLDFMEVSQSHSKNILFELEVTGKLRKIFEKTYLAEPDIVVPFEDGNVGIACKKIISESNFEKQLSKGVNQIKDNDFIFGIVAINIDNLLPEKTILNANTFSEALEILHNQNMDFINKYSHKFKKYLTENRIISVLVVSSTIADIKNENPRFNNISQSTIWTIQGLEEEHKNKVNQFKLLDDNAT</sequence>
<dbReference type="Proteomes" id="UP001149719">
    <property type="component" value="Unassembled WGS sequence"/>
</dbReference>
<proteinExistence type="predicted"/>
<protein>
    <submittedName>
        <fullName evidence="1">Uncharacterized protein</fullName>
    </submittedName>
</protein>
<reference evidence="1" key="1">
    <citation type="submission" date="2022-12" db="EMBL/GenBank/DDBJ databases">
        <title>Marinomonas 15G1-11 sp. nov, isolated from marine algae.</title>
        <authorList>
            <person name="Butt M."/>
            <person name="Choi D.G."/>
            <person name="Kim J.M."/>
            <person name="Lee J.K."/>
            <person name="Baek J.H."/>
            <person name="Jeon C.O."/>
        </authorList>
    </citation>
    <scope>NUCLEOTIDE SEQUENCE</scope>
    <source>
        <strain evidence="1">15G1-11</strain>
    </source>
</reference>
<gene>
    <name evidence="1" type="ORF">O1D97_02195</name>
</gene>
<organism evidence="1 2">
    <name type="scientific">Marinomonas phaeophyticola</name>
    <dbReference type="NCBI Taxonomy" id="3004091"/>
    <lineage>
        <taxon>Bacteria</taxon>
        <taxon>Pseudomonadati</taxon>
        <taxon>Pseudomonadota</taxon>
        <taxon>Gammaproteobacteria</taxon>
        <taxon>Oceanospirillales</taxon>
        <taxon>Oceanospirillaceae</taxon>
        <taxon>Marinomonas</taxon>
    </lineage>
</organism>
<evidence type="ECO:0000313" key="2">
    <source>
        <dbReference type="Proteomes" id="UP001149719"/>
    </source>
</evidence>